<organism evidence="1 2">
    <name type="scientific">Xenorhabdus szentirmaii DSM 16338</name>
    <dbReference type="NCBI Taxonomy" id="1427518"/>
    <lineage>
        <taxon>Bacteria</taxon>
        <taxon>Pseudomonadati</taxon>
        <taxon>Pseudomonadota</taxon>
        <taxon>Gammaproteobacteria</taxon>
        <taxon>Enterobacterales</taxon>
        <taxon>Morganellaceae</taxon>
        <taxon>Xenorhabdus</taxon>
    </lineage>
</organism>
<dbReference type="AlphaFoldDB" id="W1J3E7"/>
<dbReference type="EMBL" id="CBXF010000131">
    <property type="protein sequence ID" value="CDL85244.1"/>
    <property type="molecule type" value="Genomic_DNA"/>
</dbReference>
<dbReference type="Proteomes" id="UP000019202">
    <property type="component" value="Unassembled WGS sequence"/>
</dbReference>
<accession>W1J3E7</accession>
<sequence>MVGGIGLGRGADGRCWWHDESGRGAGQAIRWYVWADGDAEGDVERKVDKPVFTTRQGYVVIPESSFESQVSFLFFHLLNLFIIASIMKGEITFLTRWII</sequence>
<protein>
    <submittedName>
        <fullName evidence="1">Uncharacterized protein</fullName>
    </submittedName>
</protein>
<reference evidence="1" key="1">
    <citation type="submission" date="2013-11" db="EMBL/GenBank/DDBJ databases">
        <title>Draft genome sequence and annotation of the entomopathogenic bacteria, Xenorhabdus cabanillasi strain JM26 and Xenorhabdus szentirmai strain DSM 16338.</title>
        <authorList>
            <person name="Gualtieri M."/>
            <person name="Ogier J.C."/>
            <person name="Pages S."/>
            <person name="Givaudan A."/>
            <person name="Gaudriault S."/>
        </authorList>
    </citation>
    <scope>NUCLEOTIDE SEQUENCE [LARGE SCALE GENOMIC DNA]</scope>
    <source>
        <strain evidence="1">DSM 16338</strain>
    </source>
</reference>
<name>W1J3E7_9GAMM</name>
<comment type="caution">
    <text evidence="1">The sequence shown here is derived from an EMBL/GenBank/DDBJ whole genome shotgun (WGS) entry which is preliminary data.</text>
</comment>
<evidence type="ECO:0000313" key="2">
    <source>
        <dbReference type="Proteomes" id="UP000019202"/>
    </source>
</evidence>
<keyword evidence="2" id="KW-1185">Reference proteome</keyword>
<evidence type="ECO:0000313" key="1">
    <source>
        <dbReference type="EMBL" id="CDL85244.1"/>
    </source>
</evidence>
<proteinExistence type="predicted"/>
<gene>
    <name evidence="1" type="ORF">XSR1_690002</name>
</gene>